<evidence type="ECO:0000313" key="2">
    <source>
        <dbReference type="EMBL" id="HGU41154.1"/>
    </source>
</evidence>
<accession>A0A7C4CE31</accession>
<sequence>MFLESKLGLKVWILFLTVVFAVMIVGETLFLSVSPFDTSWGILAKARVKFWKFDIGLNANVDLAFKSGFPQLKPNFDNLIEHFNFESEPYVVRYSILGVNVPFTTFLNPAKRSWYASWVNTGYVDEYVFHKGEFLSVLGNGDRLHVTLDFKVLETFFERDGTNLSVGVGKFLYLYMGSKRGLGFFYPQKDWMVYLLAYLDSNLELNLAYGFYITLENVTLMFSSDKYSGLVGGVTWKVGDLNVTGRLEREKVRVAFNFPIW</sequence>
<proteinExistence type="predicted"/>
<keyword evidence="1" id="KW-0812">Transmembrane</keyword>
<organism evidence="2">
    <name type="scientific">Fervidobacterium thailandense</name>
    <dbReference type="NCBI Taxonomy" id="1008305"/>
    <lineage>
        <taxon>Bacteria</taxon>
        <taxon>Thermotogati</taxon>
        <taxon>Thermotogota</taxon>
        <taxon>Thermotogae</taxon>
        <taxon>Thermotogales</taxon>
        <taxon>Fervidobacteriaceae</taxon>
        <taxon>Fervidobacterium</taxon>
    </lineage>
</organism>
<dbReference type="AlphaFoldDB" id="A0A7C4CE31"/>
<reference evidence="2" key="1">
    <citation type="journal article" date="2020" name="mSystems">
        <title>Genome- and Community-Level Interaction Insights into Carbon Utilization and Element Cycling Functions of Hydrothermarchaeota in Hydrothermal Sediment.</title>
        <authorList>
            <person name="Zhou Z."/>
            <person name="Liu Y."/>
            <person name="Xu W."/>
            <person name="Pan J."/>
            <person name="Luo Z.H."/>
            <person name="Li M."/>
        </authorList>
    </citation>
    <scope>NUCLEOTIDE SEQUENCE [LARGE SCALE GENOMIC DNA]</scope>
    <source>
        <strain evidence="2">SpSt-609</strain>
    </source>
</reference>
<dbReference type="EMBL" id="DSZY01000038">
    <property type="protein sequence ID" value="HGU41154.1"/>
    <property type="molecule type" value="Genomic_DNA"/>
</dbReference>
<evidence type="ECO:0000256" key="1">
    <source>
        <dbReference type="SAM" id="Phobius"/>
    </source>
</evidence>
<gene>
    <name evidence="2" type="ORF">ENT77_08170</name>
</gene>
<comment type="caution">
    <text evidence="2">The sequence shown here is derived from an EMBL/GenBank/DDBJ whole genome shotgun (WGS) entry which is preliminary data.</text>
</comment>
<keyword evidence="1" id="KW-0472">Membrane</keyword>
<feature type="transmembrane region" description="Helical" evidence="1">
    <location>
        <begin position="12"/>
        <end position="33"/>
    </location>
</feature>
<name>A0A7C4CE31_9BACT</name>
<keyword evidence="1" id="KW-1133">Transmembrane helix</keyword>
<protein>
    <submittedName>
        <fullName evidence="2">Uncharacterized protein</fullName>
    </submittedName>
</protein>